<feature type="transmembrane region" description="Helical" evidence="7">
    <location>
        <begin position="378"/>
        <end position="396"/>
    </location>
</feature>
<dbReference type="Proteomes" id="UP000290876">
    <property type="component" value="Chromosome"/>
</dbReference>
<feature type="transmembrane region" description="Helical" evidence="7">
    <location>
        <begin position="313"/>
        <end position="332"/>
    </location>
</feature>
<feature type="transmembrane region" description="Helical" evidence="7">
    <location>
        <begin position="162"/>
        <end position="182"/>
    </location>
</feature>
<evidence type="ECO:0000256" key="1">
    <source>
        <dbReference type="ARBA" id="ARBA00004141"/>
    </source>
</evidence>
<evidence type="ECO:0000313" key="8">
    <source>
        <dbReference type="EMBL" id="VEU77810.1"/>
    </source>
</evidence>
<evidence type="ECO:0000256" key="7">
    <source>
        <dbReference type="SAM" id="Phobius"/>
    </source>
</evidence>
<evidence type="ECO:0000313" key="9">
    <source>
        <dbReference type="Proteomes" id="UP000290876"/>
    </source>
</evidence>
<reference evidence="8 9" key="1">
    <citation type="submission" date="2019-01" db="EMBL/GenBank/DDBJ databases">
        <authorList>
            <consortium name="Pathogen Informatics"/>
        </authorList>
    </citation>
    <scope>NUCLEOTIDE SEQUENCE [LARGE SCALE GENOMIC DNA]</scope>
    <source>
        <strain evidence="8 9">NCTC10184</strain>
    </source>
</reference>
<feature type="transmembrane region" description="Helical" evidence="7">
    <location>
        <begin position="6"/>
        <end position="23"/>
    </location>
</feature>
<proteinExistence type="predicted"/>
<dbReference type="GO" id="GO:0055085">
    <property type="term" value="P:transmembrane transport"/>
    <property type="evidence" value="ECO:0007669"/>
    <property type="project" value="InterPro"/>
</dbReference>
<dbReference type="PANTHER" id="PTHR36838:SF3">
    <property type="entry name" value="TRANSPORTER AUXIN EFFLUX CARRIER EC FAMILY"/>
    <property type="match status" value="1"/>
</dbReference>
<evidence type="ECO:0000256" key="5">
    <source>
        <dbReference type="ARBA" id="ARBA00022989"/>
    </source>
</evidence>
<feature type="transmembrane region" description="Helical" evidence="7">
    <location>
        <begin position="267"/>
        <end position="292"/>
    </location>
</feature>
<keyword evidence="5 7" id="KW-1133">Transmembrane helix</keyword>
<gene>
    <name evidence="8" type="ORF">NCTC10184_00022</name>
</gene>
<dbReference type="KEGG" id="mcob:NCTC10184_00022"/>
<keyword evidence="2" id="KW-0813">Transport</keyword>
<dbReference type="AlphaFoldDB" id="A0A449B9F3"/>
<feature type="transmembrane region" description="Helical" evidence="7">
    <location>
        <begin position="203"/>
        <end position="223"/>
    </location>
</feature>
<keyword evidence="6 7" id="KW-0472">Membrane</keyword>
<comment type="subcellular location">
    <subcellularLocation>
        <location evidence="1">Membrane</location>
        <topology evidence="1">Multi-pass membrane protein</topology>
    </subcellularLocation>
</comment>
<feature type="transmembrane region" description="Helical" evidence="7">
    <location>
        <begin position="35"/>
        <end position="51"/>
    </location>
</feature>
<dbReference type="EMBL" id="LR215043">
    <property type="protein sequence ID" value="VEU77810.1"/>
    <property type="molecule type" value="Genomic_DNA"/>
</dbReference>
<name>A0A449B9F3_9BACT</name>
<dbReference type="GO" id="GO:0016020">
    <property type="term" value="C:membrane"/>
    <property type="evidence" value="ECO:0007669"/>
    <property type="project" value="UniProtKB-SubCell"/>
</dbReference>
<feature type="transmembrane region" description="Helical" evidence="7">
    <location>
        <begin position="132"/>
        <end position="150"/>
    </location>
</feature>
<organism evidence="8 9">
    <name type="scientific">Mycoplasmopsis columbinasalis</name>
    <dbReference type="NCBI Taxonomy" id="114880"/>
    <lineage>
        <taxon>Bacteria</taxon>
        <taxon>Bacillati</taxon>
        <taxon>Mycoplasmatota</taxon>
        <taxon>Mycoplasmoidales</taxon>
        <taxon>Metamycoplasmataceae</taxon>
        <taxon>Mycoplasmopsis</taxon>
    </lineage>
</organism>
<feature type="transmembrane region" description="Helical" evidence="7">
    <location>
        <begin position="344"/>
        <end position="366"/>
    </location>
</feature>
<dbReference type="Pfam" id="PF03547">
    <property type="entry name" value="Mem_trans"/>
    <property type="match status" value="2"/>
</dbReference>
<evidence type="ECO:0000256" key="4">
    <source>
        <dbReference type="ARBA" id="ARBA00022692"/>
    </source>
</evidence>
<sequence>MWGAVFATFVFVVLGYWASRRKIFTPEINKKLAQFTMMFLLPMLTFTSFMVNTKAESLIEIGVVLGLSAVFYLACAGLSSLIVNYYPRLIPRFITRKAEALYAQLAAANKEEDFSKYRAAYVRSYQAKLSTAMMMLSYGSVQLFATPLVIGMQGSIFAEDGFALALLQIWNIPFLIGVTSYMRIQYTGEKFTRKSVKSLFKQIFSPIFIGALLSLFVWSLQWIPGLDTWFVSSEGGLPYSKVITEVEAATNPKAFQFWGGFLSEVSALGTTLTTGVKIVSPISWLLIGGSLAHTSLRETIRDKSVWFASFHKLVTVPFVMFLLVILLLLPTIDSHGTKLITTSTGVLIVLISATPPATGCVTYAVAFNHPHAKFTSQVSSLSTLLAVITMPLWIIISKLTFDAVV</sequence>
<dbReference type="InterPro" id="IPR004776">
    <property type="entry name" value="Mem_transp_PIN-like"/>
</dbReference>
<evidence type="ECO:0000256" key="6">
    <source>
        <dbReference type="ARBA" id="ARBA00023136"/>
    </source>
</evidence>
<feature type="transmembrane region" description="Helical" evidence="7">
    <location>
        <begin position="63"/>
        <end position="86"/>
    </location>
</feature>
<protein>
    <submittedName>
        <fullName evidence="8">Membrane transport protein</fullName>
    </submittedName>
</protein>
<keyword evidence="9" id="KW-1185">Reference proteome</keyword>
<keyword evidence="4 7" id="KW-0812">Transmembrane</keyword>
<dbReference type="PANTHER" id="PTHR36838">
    <property type="entry name" value="AUXIN EFFLUX CARRIER FAMILY PROTEIN"/>
    <property type="match status" value="1"/>
</dbReference>
<evidence type="ECO:0000256" key="2">
    <source>
        <dbReference type="ARBA" id="ARBA00022448"/>
    </source>
</evidence>
<evidence type="ECO:0000256" key="3">
    <source>
        <dbReference type="ARBA" id="ARBA00022475"/>
    </source>
</evidence>
<accession>A0A449B9F3</accession>
<keyword evidence="3" id="KW-1003">Cell membrane</keyword>